<dbReference type="SMART" id="SM00855">
    <property type="entry name" value="PGAM"/>
    <property type="match status" value="1"/>
</dbReference>
<evidence type="ECO:0000256" key="1">
    <source>
        <dbReference type="ARBA" id="ARBA00038362"/>
    </source>
</evidence>
<dbReference type="PANTHER" id="PTHR48100">
    <property type="entry name" value="BROAD-SPECIFICITY PHOSPHATASE YOR283W-RELATED"/>
    <property type="match status" value="1"/>
</dbReference>
<evidence type="ECO:0000313" key="3">
    <source>
        <dbReference type="Proteomes" id="UP001412067"/>
    </source>
</evidence>
<sequence length="287" mass="31262">MKNRTATPGGCPRSDAIAANATGRRLCIVRSTNLASNPLFEPANLIGAYRIHCRKMAASGDCSGLTATFTEVILVRHGETSWNASRIIQGHIDSELNDIGRQQAVAVGSHLSKEKNIVAIYSSDLKRAAETARIIASTCNLPEVILDPSLRERHLGDLQGLTLRDAEKQKPIAYKHFLSAKRDQEISGGGESLAQLHERCTSFLMNLSRKHKGERIIAVTHGGVLRELYKRASPTMLPNGKIKNTSINVIHINENDDKWAVKRWGDVGHLQGVVVKEDAFGGDGTSG</sequence>
<comment type="similarity">
    <text evidence="1">Belongs to the phosphoglycerate mutase family.</text>
</comment>
<accession>A0ABR2N5K6</accession>
<keyword evidence="3" id="KW-1185">Reference proteome</keyword>
<name>A0ABR2N5K6_9ASPA</name>
<dbReference type="SUPFAM" id="SSF53254">
    <property type="entry name" value="Phosphoglycerate mutase-like"/>
    <property type="match status" value="1"/>
</dbReference>
<gene>
    <name evidence="2" type="ORF">KSP40_PGU012660</name>
</gene>
<dbReference type="Pfam" id="PF00300">
    <property type="entry name" value="His_Phos_1"/>
    <property type="match status" value="1"/>
</dbReference>
<dbReference type="EMBL" id="JBBWWR010000001">
    <property type="protein sequence ID" value="KAK8971429.1"/>
    <property type="molecule type" value="Genomic_DNA"/>
</dbReference>
<dbReference type="PANTHER" id="PTHR48100:SF34">
    <property type="entry name" value="PHOSPHOGLYCERATE MUTASE-LIKE PROTEIN 4"/>
    <property type="match status" value="1"/>
</dbReference>
<organism evidence="2 3">
    <name type="scientific">Platanthera guangdongensis</name>
    <dbReference type="NCBI Taxonomy" id="2320717"/>
    <lineage>
        <taxon>Eukaryota</taxon>
        <taxon>Viridiplantae</taxon>
        <taxon>Streptophyta</taxon>
        <taxon>Embryophyta</taxon>
        <taxon>Tracheophyta</taxon>
        <taxon>Spermatophyta</taxon>
        <taxon>Magnoliopsida</taxon>
        <taxon>Liliopsida</taxon>
        <taxon>Asparagales</taxon>
        <taxon>Orchidaceae</taxon>
        <taxon>Orchidoideae</taxon>
        <taxon>Orchideae</taxon>
        <taxon>Orchidinae</taxon>
        <taxon>Platanthera</taxon>
    </lineage>
</organism>
<dbReference type="InterPro" id="IPR001345">
    <property type="entry name" value="PG/BPGM_mutase_AS"/>
</dbReference>
<dbReference type="Gene3D" id="3.40.50.1240">
    <property type="entry name" value="Phosphoglycerate mutase-like"/>
    <property type="match status" value="1"/>
</dbReference>
<evidence type="ECO:0000313" key="2">
    <source>
        <dbReference type="EMBL" id="KAK8971429.1"/>
    </source>
</evidence>
<evidence type="ECO:0008006" key="4">
    <source>
        <dbReference type="Google" id="ProtNLM"/>
    </source>
</evidence>
<dbReference type="InterPro" id="IPR050275">
    <property type="entry name" value="PGM_Phosphatase"/>
</dbReference>
<protein>
    <recommendedName>
        <fullName evidence="4">Phosphoglycerate mutase-like protein 4</fullName>
    </recommendedName>
</protein>
<dbReference type="PROSITE" id="PS00175">
    <property type="entry name" value="PG_MUTASE"/>
    <property type="match status" value="1"/>
</dbReference>
<comment type="caution">
    <text evidence="2">The sequence shown here is derived from an EMBL/GenBank/DDBJ whole genome shotgun (WGS) entry which is preliminary data.</text>
</comment>
<proteinExistence type="inferred from homology"/>
<reference evidence="2 3" key="1">
    <citation type="journal article" date="2022" name="Nat. Plants">
        <title>Genomes of leafy and leafless Platanthera orchids illuminate the evolution of mycoheterotrophy.</title>
        <authorList>
            <person name="Li M.H."/>
            <person name="Liu K.W."/>
            <person name="Li Z."/>
            <person name="Lu H.C."/>
            <person name="Ye Q.L."/>
            <person name="Zhang D."/>
            <person name="Wang J.Y."/>
            <person name="Li Y.F."/>
            <person name="Zhong Z.M."/>
            <person name="Liu X."/>
            <person name="Yu X."/>
            <person name="Liu D.K."/>
            <person name="Tu X.D."/>
            <person name="Liu B."/>
            <person name="Hao Y."/>
            <person name="Liao X.Y."/>
            <person name="Jiang Y.T."/>
            <person name="Sun W.H."/>
            <person name="Chen J."/>
            <person name="Chen Y.Q."/>
            <person name="Ai Y."/>
            <person name="Zhai J.W."/>
            <person name="Wu S.S."/>
            <person name="Zhou Z."/>
            <person name="Hsiao Y.Y."/>
            <person name="Wu W.L."/>
            <person name="Chen Y.Y."/>
            <person name="Lin Y.F."/>
            <person name="Hsu J.L."/>
            <person name="Li C.Y."/>
            <person name="Wang Z.W."/>
            <person name="Zhao X."/>
            <person name="Zhong W.Y."/>
            <person name="Ma X.K."/>
            <person name="Ma L."/>
            <person name="Huang J."/>
            <person name="Chen G.Z."/>
            <person name="Huang M.Z."/>
            <person name="Huang L."/>
            <person name="Peng D.H."/>
            <person name="Luo Y.B."/>
            <person name="Zou S.Q."/>
            <person name="Chen S.P."/>
            <person name="Lan S."/>
            <person name="Tsai W.C."/>
            <person name="Van de Peer Y."/>
            <person name="Liu Z.J."/>
        </authorList>
    </citation>
    <scope>NUCLEOTIDE SEQUENCE [LARGE SCALE GENOMIC DNA]</scope>
    <source>
        <strain evidence="2">Lor288</strain>
    </source>
</reference>
<dbReference type="CDD" id="cd07067">
    <property type="entry name" value="HP_PGM_like"/>
    <property type="match status" value="1"/>
</dbReference>
<dbReference type="InterPro" id="IPR013078">
    <property type="entry name" value="His_Pase_superF_clade-1"/>
</dbReference>
<dbReference type="InterPro" id="IPR029033">
    <property type="entry name" value="His_PPase_superfam"/>
</dbReference>
<dbReference type="Proteomes" id="UP001412067">
    <property type="component" value="Unassembled WGS sequence"/>
</dbReference>